<name>A0ACC1TIZ4_9AGAR</name>
<keyword evidence="2" id="KW-1185">Reference proteome</keyword>
<gene>
    <name evidence="1" type="ORF">F5876DRAFT_53096</name>
</gene>
<organism evidence="1 2">
    <name type="scientific">Lentinula aff. lateritia</name>
    <dbReference type="NCBI Taxonomy" id="2804960"/>
    <lineage>
        <taxon>Eukaryota</taxon>
        <taxon>Fungi</taxon>
        <taxon>Dikarya</taxon>
        <taxon>Basidiomycota</taxon>
        <taxon>Agaricomycotina</taxon>
        <taxon>Agaricomycetes</taxon>
        <taxon>Agaricomycetidae</taxon>
        <taxon>Agaricales</taxon>
        <taxon>Marasmiineae</taxon>
        <taxon>Omphalotaceae</taxon>
        <taxon>Lentinula</taxon>
    </lineage>
</organism>
<protein>
    <submittedName>
        <fullName evidence="1">Uncharacterized protein</fullName>
    </submittedName>
</protein>
<dbReference type="Proteomes" id="UP001163835">
    <property type="component" value="Unassembled WGS sequence"/>
</dbReference>
<sequence>MNPSTSQPNSFIPTPLIVPHSGVQPSSPIAPAPPITPYSSIQPGPSVAPAPPITPYSSVHTMLGQVVASSEGQGHPRTVTAFPSITTINRANNDRRAHAAASSSAGSTRTRSKAKKPPSLKGPGPRKIEDCILIDQNGVPVVRLDILIYPGFPSVDDRKVLLGLPDSIYHYLQHNDAFRTILRSLDLVYQFDALPTSTSLLQLLQNLKERLLSCGFVFPPMASDSIFQDHERLAIQPLAYVGRGNPNNNARTPRLTPGIITPTMTLQDLLNDVRKYAIPKYAVTEDNRFLLCTILRSNQVARTVNLCRLHLGSEDAERVHFCLPHRIYGLLKRDCDANVDVGYQALDEEELELACSEQHEDDAVSFPNGYWNLCLQFTGRSSYCSNVNTSKGKWF</sequence>
<evidence type="ECO:0000313" key="2">
    <source>
        <dbReference type="Proteomes" id="UP001163835"/>
    </source>
</evidence>
<accession>A0ACC1TIZ4</accession>
<evidence type="ECO:0000313" key="1">
    <source>
        <dbReference type="EMBL" id="KAJ3804671.1"/>
    </source>
</evidence>
<dbReference type="EMBL" id="MU795864">
    <property type="protein sequence ID" value="KAJ3804671.1"/>
    <property type="molecule type" value="Genomic_DNA"/>
</dbReference>
<proteinExistence type="predicted"/>
<comment type="caution">
    <text evidence="1">The sequence shown here is derived from an EMBL/GenBank/DDBJ whole genome shotgun (WGS) entry which is preliminary data.</text>
</comment>
<reference evidence="1" key="1">
    <citation type="submission" date="2022-09" db="EMBL/GenBank/DDBJ databases">
        <title>A Global Phylogenomic Analysis of the Shiitake Genus Lentinula.</title>
        <authorList>
            <consortium name="DOE Joint Genome Institute"/>
            <person name="Sierra-Patev S."/>
            <person name="Min B."/>
            <person name="Naranjo-Ortiz M."/>
            <person name="Looney B."/>
            <person name="Konkel Z."/>
            <person name="Slot J.C."/>
            <person name="Sakamoto Y."/>
            <person name="Steenwyk J.L."/>
            <person name="Rokas A."/>
            <person name="Carro J."/>
            <person name="Camarero S."/>
            <person name="Ferreira P."/>
            <person name="Molpeceres G."/>
            <person name="Ruiz-Duenas F.J."/>
            <person name="Serrano A."/>
            <person name="Henrissat B."/>
            <person name="Drula E."/>
            <person name="Hughes K.W."/>
            <person name="Mata J.L."/>
            <person name="Ishikawa N.K."/>
            <person name="Vargas-Isla R."/>
            <person name="Ushijima S."/>
            <person name="Smith C.A."/>
            <person name="Ahrendt S."/>
            <person name="Andreopoulos W."/>
            <person name="He G."/>
            <person name="Labutti K."/>
            <person name="Lipzen A."/>
            <person name="Ng V."/>
            <person name="Riley R."/>
            <person name="Sandor L."/>
            <person name="Barry K."/>
            <person name="Martinez A.T."/>
            <person name="Xiao Y."/>
            <person name="Gibbons J.G."/>
            <person name="Terashima K."/>
            <person name="Grigoriev I.V."/>
            <person name="Hibbett D.S."/>
        </authorList>
    </citation>
    <scope>NUCLEOTIDE SEQUENCE</scope>
    <source>
        <strain evidence="1">TMI1499</strain>
    </source>
</reference>